<dbReference type="Proteomes" id="UP000008136">
    <property type="component" value="Chromosome"/>
</dbReference>
<name>F2KP44_ARCVS</name>
<dbReference type="eggNOG" id="arCOG01831">
    <property type="taxonomic scope" value="Archaea"/>
</dbReference>
<gene>
    <name evidence="2" type="ordered locus">Arcve_0318</name>
</gene>
<dbReference type="KEGG" id="ave:Arcve_0318"/>
<dbReference type="GO" id="GO:0016779">
    <property type="term" value="F:nucleotidyltransferase activity"/>
    <property type="evidence" value="ECO:0007669"/>
    <property type="project" value="InterPro"/>
</dbReference>
<evidence type="ECO:0000259" key="1">
    <source>
        <dbReference type="Pfam" id="PF01909"/>
    </source>
</evidence>
<organism evidence="2 3">
    <name type="scientific">Archaeoglobus veneficus (strain DSM 11195 / SNP6)</name>
    <dbReference type="NCBI Taxonomy" id="693661"/>
    <lineage>
        <taxon>Archaea</taxon>
        <taxon>Methanobacteriati</taxon>
        <taxon>Methanobacteriota</taxon>
        <taxon>Archaeoglobi</taxon>
        <taxon>Archaeoglobales</taxon>
        <taxon>Archaeoglobaceae</taxon>
        <taxon>Archaeoglobus</taxon>
    </lineage>
</organism>
<protein>
    <submittedName>
        <fullName evidence="2">DNA polymerase beta domain protein region</fullName>
    </submittedName>
</protein>
<dbReference type="HOGENOM" id="CLU_072733_0_0_2"/>
<dbReference type="EMBL" id="CP002588">
    <property type="protein sequence ID" value="AEA46352.1"/>
    <property type="molecule type" value="Genomic_DNA"/>
</dbReference>
<dbReference type="STRING" id="693661.Arcve_0318"/>
<dbReference type="AlphaFoldDB" id="F2KP44"/>
<proteinExistence type="predicted"/>
<evidence type="ECO:0000313" key="3">
    <source>
        <dbReference type="Proteomes" id="UP000008136"/>
    </source>
</evidence>
<dbReference type="InterPro" id="IPR002934">
    <property type="entry name" value="Polymerase_NTP_transf_dom"/>
</dbReference>
<accession>F2KP44</accession>
<keyword evidence="3" id="KW-1185">Reference proteome</keyword>
<dbReference type="GeneID" id="10393412"/>
<sequence>MKPIRLRDFVRVSSAYFSVVGYRNEDAVKCFLRYVPGGSRKGFRKLTHDEATAHPLAKKYYRDGIFLIPLEDVDEIYKPEERIRDVIESDEEVRRIVEFFKGIPLHAMGVTGSRLIGLQSGESDVDFVMYGRWWFEAREMLKKGISSGRLSEPDDDMWEFIYRKRKVPIPFDIFVAHERRKYHRAMLSSTYFDLLYVRDYCDIYKGFSEKRGKKLGKATVRGKLMDDSLVFDYPAYYPIEGEVNGVKAVLAFTHTYVGQVFRGEVIEARGVVEEIEGEKYLIVGTKREVEDEYIVSLSFLEEARLADEFRRWES</sequence>
<dbReference type="Pfam" id="PF01909">
    <property type="entry name" value="NTP_transf_2"/>
    <property type="match status" value="1"/>
</dbReference>
<dbReference type="RefSeq" id="WP_013683026.1">
    <property type="nucleotide sequence ID" value="NC_015320.1"/>
</dbReference>
<feature type="domain" description="Polymerase nucleotidyl transferase" evidence="1">
    <location>
        <begin position="93"/>
        <end position="182"/>
    </location>
</feature>
<dbReference type="OrthoDB" id="18771at2157"/>
<reference evidence="2 3" key="1">
    <citation type="submission" date="2011-03" db="EMBL/GenBank/DDBJ databases">
        <title>The complete genome of Archaeoglobus veneficus SNP6.</title>
        <authorList>
            <consortium name="US DOE Joint Genome Institute (JGI-PGF)"/>
            <person name="Lucas S."/>
            <person name="Copeland A."/>
            <person name="Lapidus A."/>
            <person name="Bruce D."/>
            <person name="Goodwin L."/>
            <person name="Pitluck S."/>
            <person name="Kyrpides N."/>
            <person name="Mavromatis K."/>
            <person name="Pagani I."/>
            <person name="Ivanova N."/>
            <person name="Mikhailova N."/>
            <person name="Lu M."/>
            <person name="Detter J.C."/>
            <person name="Tapia R."/>
            <person name="Han C."/>
            <person name="Land M."/>
            <person name="Hauser L."/>
            <person name="Markowitz V."/>
            <person name="Cheng J.-F."/>
            <person name="Hugenholtz P."/>
            <person name="Woyke T."/>
            <person name="Wu D."/>
            <person name="Spring S."/>
            <person name="Brambilla E."/>
            <person name="Klenk H.-P."/>
            <person name="Eisen J.A."/>
        </authorList>
    </citation>
    <scope>NUCLEOTIDE SEQUENCE [LARGE SCALE GENOMIC DNA]</scope>
    <source>
        <strain>SNP6</strain>
    </source>
</reference>
<evidence type="ECO:0000313" key="2">
    <source>
        <dbReference type="EMBL" id="AEA46352.1"/>
    </source>
</evidence>